<feature type="region of interest" description="Disordered" evidence="2">
    <location>
        <begin position="1"/>
        <end position="20"/>
    </location>
</feature>
<keyword evidence="3" id="KW-0812">Transmembrane</keyword>
<keyword evidence="6" id="KW-1185">Reference proteome</keyword>
<reference evidence="5" key="1">
    <citation type="submission" date="2020-08" db="EMBL/GenBank/DDBJ databases">
        <title>Plant Genome Project.</title>
        <authorList>
            <person name="Zhang R.-G."/>
        </authorList>
    </citation>
    <scope>NUCLEOTIDE SEQUENCE</scope>
    <source>
        <strain evidence="5">WSP0</strain>
        <tissue evidence="5">Leaf</tissue>
    </source>
</reference>
<evidence type="ECO:0000313" key="6">
    <source>
        <dbReference type="Proteomes" id="UP000823749"/>
    </source>
</evidence>
<proteinExistence type="predicted"/>
<keyword evidence="1" id="KW-0175">Coiled coil</keyword>
<feature type="transmembrane region" description="Helical" evidence="3">
    <location>
        <begin position="705"/>
        <end position="723"/>
    </location>
</feature>
<evidence type="ECO:0000313" key="5">
    <source>
        <dbReference type="EMBL" id="KAG5535249.1"/>
    </source>
</evidence>
<dbReference type="SUPFAM" id="SSF57997">
    <property type="entry name" value="Tropomyosin"/>
    <property type="match status" value="1"/>
</dbReference>
<organism evidence="5 6">
    <name type="scientific">Rhododendron griersonianum</name>
    <dbReference type="NCBI Taxonomy" id="479676"/>
    <lineage>
        <taxon>Eukaryota</taxon>
        <taxon>Viridiplantae</taxon>
        <taxon>Streptophyta</taxon>
        <taxon>Embryophyta</taxon>
        <taxon>Tracheophyta</taxon>
        <taxon>Spermatophyta</taxon>
        <taxon>Magnoliopsida</taxon>
        <taxon>eudicotyledons</taxon>
        <taxon>Gunneridae</taxon>
        <taxon>Pentapetalae</taxon>
        <taxon>asterids</taxon>
        <taxon>Ericales</taxon>
        <taxon>Ericaceae</taxon>
        <taxon>Ericoideae</taxon>
        <taxon>Rhodoreae</taxon>
        <taxon>Rhododendron</taxon>
    </lineage>
</organism>
<dbReference type="InterPro" id="IPR039976">
    <property type="entry name" value="WIT1/WIT2"/>
</dbReference>
<protein>
    <recommendedName>
        <fullName evidence="4">WIT1/2 N-terminal helical bundle domain-containing protein</fullName>
    </recommendedName>
</protein>
<comment type="caution">
    <text evidence="5">The sequence shown here is derived from an EMBL/GenBank/DDBJ whole genome shotgun (WGS) entry which is preliminary data.</text>
</comment>
<gene>
    <name evidence="5" type="ORF">RHGRI_023136</name>
</gene>
<dbReference type="Gene3D" id="1.20.5.170">
    <property type="match status" value="1"/>
</dbReference>
<keyword evidence="3" id="KW-0472">Membrane</keyword>
<dbReference type="Proteomes" id="UP000823749">
    <property type="component" value="Chromosome 8"/>
</dbReference>
<dbReference type="PANTHER" id="PTHR35705">
    <property type="entry name" value="WPP DOMAIN-INTERACTING TAIL-ANCHORED PROTEIN 1"/>
    <property type="match status" value="1"/>
</dbReference>
<evidence type="ECO:0000256" key="2">
    <source>
        <dbReference type="SAM" id="MobiDB-lite"/>
    </source>
</evidence>
<feature type="coiled-coil region" evidence="1">
    <location>
        <begin position="161"/>
        <end position="188"/>
    </location>
</feature>
<evidence type="ECO:0000256" key="3">
    <source>
        <dbReference type="SAM" id="Phobius"/>
    </source>
</evidence>
<feature type="domain" description="WIT1/2 N-terminal helical bundle" evidence="4">
    <location>
        <begin position="68"/>
        <end position="206"/>
    </location>
</feature>
<feature type="compositionally biased region" description="Basic and acidic residues" evidence="2">
    <location>
        <begin position="628"/>
        <end position="642"/>
    </location>
</feature>
<dbReference type="EMBL" id="JACTNZ010000008">
    <property type="protein sequence ID" value="KAG5535249.1"/>
    <property type="molecule type" value="Genomic_DNA"/>
</dbReference>
<name>A0AAV6J9C3_9ERIC</name>
<dbReference type="PANTHER" id="PTHR35705:SF1">
    <property type="entry name" value="WPP DOMAIN-INTERACTING TAIL-ANCHORED PROTEIN 1"/>
    <property type="match status" value="1"/>
</dbReference>
<dbReference type="Pfam" id="PF26581">
    <property type="entry name" value="WIT1_2_N"/>
    <property type="match status" value="1"/>
</dbReference>
<accession>A0AAV6J9C3</accession>
<sequence length="726" mass="81122">MDEDAVHQASAPNEDINTAEPEAELTTIDSLESIVTNIDSLHSLESMVTNIDSLESISSSGDLVQIVGNMNEVLTRVELDLACFSEKLVNLNILMMHIATRESDFEAFVSDKEDICGDSIMKAMEFNLLSGVLDSEVRELDNFMSTIQSEIIKARETVYSRKNLGQALAEMEDKLHDSEESLKQSLDQVSELRVQSANFQRILSSFGVEENWKGEKGGGILGSGEFLDHNAKIKMQTAEQQRHFLRMYEKSLARELDLEKKVGESKQSEEEMKFRLYSSEQDVFYMEEEAAVVWERLFEAENAAEVLMGISKETLGQLQIAKFNLNGSVQREKNLRLELQESLEKLKAKDHVTQKLEDKLTLADSEASTLRKKVSSLEKHLKESELKIEKGVEDLKEKNSSAESRAESAEAKCKLLTETNMKLNEDSALLKSTSEKLDSLERQLRESDIQLVSAEASQEKESMLYSTIHDMEHLIEDLKSRVSKADCRADSAEEKCITLCESNSDLNDELRFLRSRLGSLEASLHQAEETKMATAKDIGVRTKVIANLVMQLALERERLHKQGELFNPRSPALLDLKPEDLSRVIYVVGTRNSSDFVTVEREGARCSGKHPSGISSLERGNKILLQQTDKDPSRSVRHDGRGHGFSSATCEIEPKEASNFAARSVEVGEGPHNMPVGEAKLGPADSASKLETVRNIDARQLNLKYGFMAALTLAIAALTAFVFQRS</sequence>
<feature type="region of interest" description="Disordered" evidence="2">
    <location>
        <begin position="627"/>
        <end position="647"/>
    </location>
</feature>
<keyword evidence="3" id="KW-1133">Transmembrane helix</keyword>
<dbReference type="InterPro" id="IPR058610">
    <property type="entry name" value="WIT1_2_N"/>
</dbReference>
<evidence type="ECO:0000259" key="4">
    <source>
        <dbReference type="Pfam" id="PF26581"/>
    </source>
</evidence>
<evidence type="ECO:0000256" key="1">
    <source>
        <dbReference type="SAM" id="Coils"/>
    </source>
</evidence>
<dbReference type="AlphaFoldDB" id="A0AAV6J9C3"/>
<feature type="coiled-coil region" evidence="1">
    <location>
        <begin position="329"/>
        <end position="530"/>
    </location>
</feature>